<accession>A0ABD1U4S7</accession>
<dbReference type="Proteomes" id="UP001604336">
    <property type="component" value="Unassembled WGS sequence"/>
</dbReference>
<name>A0ABD1U4S7_9LAMI</name>
<proteinExistence type="predicted"/>
<protein>
    <submittedName>
        <fullName evidence="1">Uncharacterized protein</fullName>
    </submittedName>
</protein>
<organism evidence="1 2">
    <name type="scientific">Abeliophyllum distichum</name>
    <dbReference type="NCBI Taxonomy" id="126358"/>
    <lineage>
        <taxon>Eukaryota</taxon>
        <taxon>Viridiplantae</taxon>
        <taxon>Streptophyta</taxon>
        <taxon>Embryophyta</taxon>
        <taxon>Tracheophyta</taxon>
        <taxon>Spermatophyta</taxon>
        <taxon>Magnoliopsida</taxon>
        <taxon>eudicotyledons</taxon>
        <taxon>Gunneridae</taxon>
        <taxon>Pentapetalae</taxon>
        <taxon>asterids</taxon>
        <taxon>lamiids</taxon>
        <taxon>Lamiales</taxon>
        <taxon>Oleaceae</taxon>
        <taxon>Forsythieae</taxon>
        <taxon>Abeliophyllum</taxon>
    </lineage>
</organism>
<evidence type="ECO:0000313" key="1">
    <source>
        <dbReference type="EMBL" id="KAL2519590.1"/>
    </source>
</evidence>
<dbReference type="AlphaFoldDB" id="A0ABD1U4S7"/>
<comment type="caution">
    <text evidence="1">The sequence shown here is derived from an EMBL/GenBank/DDBJ whole genome shotgun (WGS) entry which is preliminary data.</text>
</comment>
<evidence type="ECO:0000313" key="2">
    <source>
        <dbReference type="Proteomes" id="UP001604336"/>
    </source>
</evidence>
<reference evidence="2" key="1">
    <citation type="submission" date="2024-07" db="EMBL/GenBank/DDBJ databases">
        <title>Two chromosome-level genome assemblies of Korean endemic species Abeliophyllum distichum and Forsythia ovata (Oleaceae).</title>
        <authorList>
            <person name="Jang H."/>
        </authorList>
    </citation>
    <scope>NUCLEOTIDE SEQUENCE [LARGE SCALE GENOMIC DNA]</scope>
</reference>
<keyword evidence="2" id="KW-1185">Reference proteome</keyword>
<dbReference type="EMBL" id="JBFOLK010000004">
    <property type="protein sequence ID" value="KAL2519590.1"/>
    <property type="molecule type" value="Genomic_DNA"/>
</dbReference>
<sequence length="104" mass="11717">MELAQKIHKIDGDLESEGKKFVITGINVSLRSPMKPILKEEEQSPRTPTCAESRICRELVCPPAPKKTKTSSELHIPAAPEFFKLPEQWETVFGHGFKEEAKLT</sequence>
<gene>
    <name evidence="1" type="ORF">Adt_15837</name>
</gene>